<accession>A0ABR1HD97</accession>
<organism evidence="1 2">
    <name type="scientific">Neonectria magnoliae</name>
    <dbReference type="NCBI Taxonomy" id="2732573"/>
    <lineage>
        <taxon>Eukaryota</taxon>
        <taxon>Fungi</taxon>
        <taxon>Dikarya</taxon>
        <taxon>Ascomycota</taxon>
        <taxon>Pezizomycotina</taxon>
        <taxon>Sordariomycetes</taxon>
        <taxon>Hypocreomycetidae</taxon>
        <taxon>Hypocreales</taxon>
        <taxon>Nectriaceae</taxon>
        <taxon>Neonectria</taxon>
    </lineage>
</organism>
<name>A0ABR1HD97_9HYPO</name>
<evidence type="ECO:0008006" key="3">
    <source>
        <dbReference type="Google" id="ProtNLM"/>
    </source>
</evidence>
<evidence type="ECO:0000313" key="1">
    <source>
        <dbReference type="EMBL" id="KAK7419127.1"/>
    </source>
</evidence>
<sequence>MDRDVSSLMVETFSGTGRDDFGRGQDARRSLLLDTVMEGRQRASSSKLLQMPAEILADVVDFLADDKLALASLALVNSDCRQLARCCQFVEIHFDYSPRAQQLLLGLAQEALDSTQQLGIGICVRRITFASDPICVAGFHKELHRSIFTEAADSYSEEQREELRKAASDHYMQLRKFSVRAISSAMPNLEALVWKDRFSLDRDFFDKVSRSSAQHIKLDRLYIDYPWPMEPPLTLETWPLRSLHLDISSAYRPSADTTGSDTHDQDAHFVLLPLNH</sequence>
<comment type="caution">
    <text evidence="1">The sequence shown here is derived from an EMBL/GenBank/DDBJ whole genome shotgun (WGS) entry which is preliminary data.</text>
</comment>
<gene>
    <name evidence="1" type="ORF">QQZ08_010997</name>
</gene>
<protein>
    <recommendedName>
        <fullName evidence="3">F-box domain-containing protein</fullName>
    </recommendedName>
</protein>
<proteinExistence type="predicted"/>
<dbReference type="Proteomes" id="UP001498421">
    <property type="component" value="Unassembled WGS sequence"/>
</dbReference>
<keyword evidence="2" id="KW-1185">Reference proteome</keyword>
<dbReference type="EMBL" id="JAZAVK010000155">
    <property type="protein sequence ID" value="KAK7419127.1"/>
    <property type="molecule type" value="Genomic_DNA"/>
</dbReference>
<evidence type="ECO:0000313" key="2">
    <source>
        <dbReference type="Proteomes" id="UP001498421"/>
    </source>
</evidence>
<reference evidence="1 2" key="1">
    <citation type="journal article" date="2025" name="Microbiol. Resour. Announc.">
        <title>Draft genome sequences for Neonectria magnoliae and Neonectria punicea, canker pathogens of Liriodendron tulipifera and Acer saccharum in West Virginia.</title>
        <authorList>
            <person name="Petronek H.M."/>
            <person name="Kasson M.T."/>
            <person name="Metheny A.M."/>
            <person name="Stauder C.M."/>
            <person name="Lovett B."/>
            <person name="Lynch S.C."/>
            <person name="Garnas J.R."/>
            <person name="Kasson L.R."/>
            <person name="Stajich J.E."/>
        </authorList>
    </citation>
    <scope>NUCLEOTIDE SEQUENCE [LARGE SCALE GENOMIC DNA]</scope>
    <source>
        <strain evidence="1 2">NRRL 64651</strain>
    </source>
</reference>